<sequence length="305" mass="33827">MPLIRWLLNVEPLWNTPEEFTQTLNYLPSSTHSHVLKYFRPSDRKLALGSQILQHLLVSKFRNIPFRDVTIVRNFGGVQGGRPVFVGTDSGVEGLEYNVSHHGGVVAITSRLDPPREDGGGGKDVGGGIGVDVADYEQRPRYIEGNLAAVFEWADGFEQGGVFTRWEMEGATGGLRGMAGDEEGQMEEVVKGVHLNWAVKEAYVKAVGTGLVTDLTAVEFGLEGVKETLDSGERSRGVQLWLGKGAERREGSEWYFEVERVQREGLEGRYCVAIATKAEGLSEEDRQGRWEWLDYEEGIEPVLKA</sequence>
<dbReference type="Pfam" id="PF22624">
    <property type="entry name" value="AASDHPPT_N"/>
    <property type="match status" value="1"/>
</dbReference>
<feature type="domain" description="4'-phosphopantetheinyl transferase N-terminal" evidence="3">
    <location>
        <begin position="16"/>
        <end position="111"/>
    </location>
</feature>
<keyword evidence="2" id="KW-0808">Transferase</keyword>
<evidence type="ECO:0000313" key="5">
    <source>
        <dbReference type="Proteomes" id="UP000015100"/>
    </source>
</evidence>
<dbReference type="EMBL" id="AQGS01000427">
    <property type="protein sequence ID" value="EPS40299.1"/>
    <property type="molecule type" value="Genomic_DNA"/>
</dbReference>
<dbReference type="Proteomes" id="UP000015100">
    <property type="component" value="Unassembled WGS sequence"/>
</dbReference>
<proteinExistence type="predicted"/>
<dbReference type="InterPro" id="IPR037143">
    <property type="entry name" value="4-PPantetheinyl_Trfase_dom_sf"/>
</dbReference>
<dbReference type="GO" id="GO:0005829">
    <property type="term" value="C:cytosol"/>
    <property type="evidence" value="ECO:0007669"/>
    <property type="project" value="TreeGrafter"/>
</dbReference>
<dbReference type="GO" id="GO:0000287">
    <property type="term" value="F:magnesium ion binding"/>
    <property type="evidence" value="ECO:0007669"/>
    <property type="project" value="InterPro"/>
</dbReference>
<name>S8ABL3_DACHA</name>
<evidence type="ECO:0000256" key="1">
    <source>
        <dbReference type="ARBA" id="ARBA00013172"/>
    </source>
</evidence>
<gene>
    <name evidence="4" type="ORF">H072_5899</name>
</gene>
<organism evidence="4 5">
    <name type="scientific">Dactylellina haptotyla (strain CBS 200.50)</name>
    <name type="common">Nematode-trapping fungus</name>
    <name type="synonym">Monacrosporium haptotylum</name>
    <dbReference type="NCBI Taxonomy" id="1284197"/>
    <lineage>
        <taxon>Eukaryota</taxon>
        <taxon>Fungi</taxon>
        <taxon>Dikarya</taxon>
        <taxon>Ascomycota</taxon>
        <taxon>Pezizomycotina</taxon>
        <taxon>Orbiliomycetes</taxon>
        <taxon>Orbiliales</taxon>
        <taxon>Orbiliaceae</taxon>
        <taxon>Dactylellina</taxon>
    </lineage>
</organism>
<dbReference type="GO" id="GO:0019878">
    <property type="term" value="P:lysine biosynthetic process via aminoadipic acid"/>
    <property type="evidence" value="ECO:0007669"/>
    <property type="project" value="TreeGrafter"/>
</dbReference>
<dbReference type="InterPro" id="IPR050559">
    <property type="entry name" value="P-Pant_transferase_sf"/>
</dbReference>
<dbReference type="EC" id="2.7.8.7" evidence="1"/>
<dbReference type="PANTHER" id="PTHR12215">
    <property type="entry name" value="PHOSPHOPANTETHEINE TRANSFERASE"/>
    <property type="match status" value="1"/>
</dbReference>
<dbReference type="PANTHER" id="PTHR12215:SF10">
    <property type="entry name" value="L-AMINOADIPATE-SEMIALDEHYDE DEHYDROGENASE-PHOSPHOPANTETHEINYL TRANSFERASE"/>
    <property type="match status" value="1"/>
</dbReference>
<dbReference type="AlphaFoldDB" id="S8ABL3"/>
<evidence type="ECO:0000313" key="4">
    <source>
        <dbReference type="EMBL" id="EPS40299.1"/>
    </source>
</evidence>
<dbReference type="STRING" id="1284197.S8ABL3"/>
<protein>
    <recommendedName>
        <fullName evidence="1">holo-[acyl-carrier-protein] synthase</fullName>
        <ecNumber evidence="1">2.7.8.7</ecNumber>
    </recommendedName>
</protein>
<reference evidence="5" key="2">
    <citation type="submission" date="2013-04" db="EMBL/GenBank/DDBJ databases">
        <title>Genomic mechanisms accounting for the adaptation to parasitism in nematode-trapping fungi.</title>
        <authorList>
            <person name="Ahren D.G."/>
        </authorList>
    </citation>
    <scope>NUCLEOTIDE SEQUENCE [LARGE SCALE GENOMIC DNA]</scope>
    <source>
        <strain evidence="5">CBS 200.50</strain>
    </source>
</reference>
<evidence type="ECO:0000256" key="2">
    <source>
        <dbReference type="ARBA" id="ARBA00022679"/>
    </source>
</evidence>
<evidence type="ECO:0000259" key="3">
    <source>
        <dbReference type="Pfam" id="PF22624"/>
    </source>
</evidence>
<keyword evidence="5" id="KW-1185">Reference proteome</keyword>
<dbReference type="Gene3D" id="3.90.470.20">
    <property type="entry name" value="4'-phosphopantetheinyl transferase domain"/>
    <property type="match status" value="2"/>
</dbReference>
<dbReference type="HOGENOM" id="CLU_906058_0_0_1"/>
<dbReference type="OMA" id="WYFEVER"/>
<dbReference type="SUPFAM" id="SSF56214">
    <property type="entry name" value="4'-phosphopantetheinyl transferase"/>
    <property type="match status" value="2"/>
</dbReference>
<reference evidence="4 5" key="1">
    <citation type="journal article" date="2013" name="PLoS Genet.">
        <title>Genomic mechanisms accounting for the adaptation to parasitism in nematode-trapping fungi.</title>
        <authorList>
            <person name="Meerupati T."/>
            <person name="Andersson K.M."/>
            <person name="Friman E."/>
            <person name="Kumar D."/>
            <person name="Tunlid A."/>
            <person name="Ahren D."/>
        </authorList>
    </citation>
    <scope>NUCLEOTIDE SEQUENCE [LARGE SCALE GENOMIC DNA]</scope>
    <source>
        <strain evidence="4 5">CBS 200.50</strain>
    </source>
</reference>
<dbReference type="GO" id="GO:0008897">
    <property type="term" value="F:holo-[acyl-carrier-protein] synthase activity"/>
    <property type="evidence" value="ECO:0007669"/>
    <property type="project" value="UniProtKB-EC"/>
</dbReference>
<comment type="caution">
    <text evidence="4">The sequence shown here is derived from an EMBL/GenBank/DDBJ whole genome shotgun (WGS) entry which is preliminary data.</text>
</comment>
<accession>S8ABL3</accession>
<dbReference type="OrthoDB" id="26719at2759"/>
<dbReference type="InterPro" id="IPR055066">
    <property type="entry name" value="AASDHPPT_N"/>
</dbReference>